<dbReference type="EMBL" id="MLJI01000002">
    <property type="protein sequence ID" value="ORM89314.1"/>
    <property type="molecule type" value="Genomic_DNA"/>
</dbReference>
<organism evidence="1 2">
    <name type="scientific">Pantoea cypripedii</name>
    <name type="common">Pectobacterium cypripedii</name>
    <name type="synonym">Erwinia cypripedii</name>
    <dbReference type="NCBI Taxonomy" id="55209"/>
    <lineage>
        <taxon>Bacteria</taxon>
        <taxon>Pseudomonadati</taxon>
        <taxon>Pseudomonadota</taxon>
        <taxon>Gammaproteobacteria</taxon>
        <taxon>Enterobacterales</taxon>
        <taxon>Erwiniaceae</taxon>
        <taxon>Pantoea</taxon>
    </lineage>
</organism>
<dbReference type="RefSeq" id="WP_084879024.1">
    <property type="nucleotide sequence ID" value="NZ_JAGGMY010000002.1"/>
</dbReference>
<keyword evidence="2" id="KW-1185">Reference proteome</keyword>
<proteinExistence type="predicted"/>
<gene>
    <name evidence="1" type="ORF">HA50_21945</name>
</gene>
<evidence type="ECO:0000313" key="2">
    <source>
        <dbReference type="Proteomes" id="UP000193749"/>
    </source>
</evidence>
<comment type="caution">
    <text evidence="1">The sequence shown here is derived from an EMBL/GenBank/DDBJ whole genome shotgun (WGS) entry which is preliminary data.</text>
</comment>
<dbReference type="Proteomes" id="UP000193749">
    <property type="component" value="Unassembled WGS sequence"/>
</dbReference>
<accession>A0A1X1EKM0</accession>
<dbReference type="STRING" id="55209.HA50_21945"/>
<dbReference type="AlphaFoldDB" id="A0A1X1EKM0"/>
<name>A0A1X1EKM0_PANCY</name>
<dbReference type="OrthoDB" id="6453840at2"/>
<evidence type="ECO:0000313" key="1">
    <source>
        <dbReference type="EMBL" id="ORM89314.1"/>
    </source>
</evidence>
<protein>
    <recommendedName>
        <fullName evidence="3">DNA-binding protein</fullName>
    </recommendedName>
</protein>
<sequence length="226" mass="25101">MTTTTHKRHAHAGSSDSLFSVTSADRLLNIIGEVADNIRAGKTSVSAESMAQTDLVFAFNLIAQYSTELAIQSQTKEKKRLQRRLKSKIMFTQTLAADGGVLSTAEAATALGKTKTTVNTWRKNGRLLAIDLDGEFYYPIFQFTDDEKISQDGVLKGVKELLAHLGKFSDRMQYSFFMEERNTVLDGYPSNGKPFTVAEVLRSNPDPMVMEELHRLARLFGSQDPA</sequence>
<reference evidence="1 2" key="1">
    <citation type="journal article" date="2017" name="Antonie Van Leeuwenhoek">
        <title>Phylogenomic resolution of the bacterial genus Pantoea and its relationship with Erwinia and Tatumella.</title>
        <authorList>
            <person name="Palmer M."/>
            <person name="Steenkamp E.T."/>
            <person name="Coetzee M.P."/>
            <person name="Chan W.Y."/>
            <person name="van Zyl E."/>
            <person name="De Maayer P."/>
            <person name="Coutinho T.A."/>
            <person name="Blom J."/>
            <person name="Smits T.H."/>
            <person name="Duffy B."/>
            <person name="Venter S.N."/>
        </authorList>
    </citation>
    <scope>NUCLEOTIDE SEQUENCE [LARGE SCALE GENOMIC DNA]</scope>
    <source>
        <strain evidence="1 2">LMG 2657</strain>
    </source>
</reference>
<evidence type="ECO:0008006" key="3">
    <source>
        <dbReference type="Google" id="ProtNLM"/>
    </source>
</evidence>